<reference evidence="3" key="1">
    <citation type="journal article" date="2021" name="PeerJ">
        <title>Extensive microbial diversity within the chicken gut microbiome revealed by metagenomics and culture.</title>
        <authorList>
            <person name="Gilroy R."/>
            <person name="Ravi A."/>
            <person name="Getino M."/>
            <person name="Pursley I."/>
            <person name="Horton D.L."/>
            <person name="Alikhan N.F."/>
            <person name="Baker D."/>
            <person name="Gharbi K."/>
            <person name="Hall N."/>
            <person name="Watson M."/>
            <person name="Adriaenssens E.M."/>
            <person name="Foster-Nyarko E."/>
            <person name="Jarju S."/>
            <person name="Secka A."/>
            <person name="Antonio M."/>
            <person name="Oren A."/>
            <person name="Chaudhuri R.R."/>
            <person name="La Ragione R."/>
            <person name="Hildebrand F."/>
            <person name="Pallen M.J."/>
        </authorList>
    </citation>
    <scope>NUCLEOTIDE SEQUENCE</scope>
    <source>
        <strain evidence="3">5933</strain>
    </source>
</reference>
<evidence type="ECO:0000313" key="4">
    <source>
        <dbReference type="Proteomes" id="UP000823918"/>
    </source>
</evidence>
<name>A0A9D2Q5I9_9FIRM</name>
<feature type="region of interest" description="Disordered" evidence="1">
    <location>
        <begin position="601"/>
        <end position="622"/>
    </location>
</feature>
<gene>
    <name evidence="3" type="ORF">H9698_11040</name>
</gene>
<feature type="non-terminal residue" evidence="3">
    <location>
        <position position="1"/>
    </location>
</feature>
<evidence type="ECO:0000313" key="3">
    <source>
        <dbReference type="EMBL" id="HJC73308.1"/>
    </source>
</evidence>
<evidence type="ECO:0000259" key="2">
    <source>
        <dbReference type="PROSITE" id="PS51194"/>
    </source>
</evidence>
<dbReference type="PROSITE" id="PS51194">
    <property type="entry name" value="HELICASE_CTER"/>
    <property type="match status" value="1"/>
</dbReference>
<evidence type="ECO:0000256" key="1">
    <source>
        <dbReference type="SAM" id="MobiDB-lite"/>
    </source>
</evidence>
<accession>A0A9D2Q5I9</accession>
<dbReference type="Proteomes" id="UP000823918">
    <property type="component" value="Unassembled WGS sequence"/>
</dbReference>
<dbReference type="SMART" id="SM00490">
    <property type="entry name" value="HELICc"/>
    <property type="match status" value="1"/>
</dbReference>
<proteinExistence type="predicted"/>
<comment type="caution">
    <text evidence="3">The sequence shown here is derived from an EMBL/GenBank/DDBJ whole genome shotgun (WGS) entry which is preliminary data.</text>
</comment>
<dbReference type="Pfam" id="PF00271">
    <property type="entry name" value="Helicase_C"/>
    <property type="match status" value="1"/>
</dbReference>
<feature type="domain" description="Helicase C-terminal" evidence="2">
    <location>
        <begin position="215"/>
        <end position="379"/>
    </location>
</feature>
<dbReference type="SUPFAM" id="SSF52540">
    <property type="entry name" value="P-loop containing nucleoside triphosphate hydrolases"/>
    <property type="match status" value="1"/>
</dbReference>
<dbReference type="AlphaFoldDB" id="A0A9D2Q5I9"/>
<dbReference type="EMBL" id="DWWA01000055">
    <property type="protein sequence ID" value="HJC73308.1"/>
    <property type="molecule type" value="Genomic_DNA"/>
</dbReference>
<dbReference type="PANTHER" id="PTHR41313:SF1">
    <property type="entry name" value="DNA METHYLASE ADENINE-SPECIFIC DOMAIN-CONTAINING PROTEIN"/>
    <property type="match status" value="1"/>
</dbReference>
<dbReference type="InterPro" id="IPR027417">
    <property type="entry name" value="P-loop_NTPase"/>
</dbReference>
<sequence length="622" mass="70664">KNLFFVTKMNNVAGISTTNAQKSSDMFMKCQYLNEMTENRGVIFATGTPVSNSMAELYTMQRYLQYSTLQEKGLAHFDSWAADFGETTTGFELSATGKGFVTRTRFSKFYNLPELMNLFKEVADIKTADELNLPRPHAEYINVVAKPTEHQKELMESISQRATEIKQGSVDPTVDNMLKITSDGRKLGLDQRLIDPYLPDEPNSKVNLCVDNIFDIWQKYADTKAAQLVFCDTSTPKPKNDDLPFTDIYTDVKKKLIQKGIPEKEIAFIHDAKTDQQKKVLFKNVRAGNVRVLIGSTQKMGAGTNVQKRLIALHDLDCPWRPGDLEQRAGRILRQGNDNKEVLIYRYVTDATFDAYLWQTIENKQKYISQIMTSKSPVRSYEDTDDLTLSYAEVKALCSGNPYIKEKMELDVKVAKLRSLKSSHDSLIYRLQDDVTKHFPSKLQELQVQKQNLANDIQRGVSDEFSIMLDGKRYTERAAAGKALLELLPKMRKQLPAAVGEYQSFSLVLDTDFLRDSFVLKIKGSGTYHTELGADGVGNMLRLENKLNSLPKELEKAEQAICDTQMQMNRAQAELQKPFEKAEELKAAQERLTVLNMLLSQDAKTPEQQPAQSAYEREVMEY</sequence>
<dbReference type="PANTHER" id="PTHR41313">
    <property type="entry name" value="ADENINE-SPECIFIC METHYLTRANSFERASE"/>
    <property type="match status" value="1"/>
</dbReference>
<dbReference type="InterPro" id="IPR001650">
    <property type="entry name" value="Helicase_C-like"/>
</dbReference>
<protein>
    <recommendedName>
        <fullName evidence="2">Helicase C-terminal domain-containing protein</fullName>
    </recommendedName>
</protein>
<reference evidence="3" key="2">
    <citation type="submission" date="2021-04" db="EMBL/GenBank/DDBJ databases">
        <authorList>
            <person name="Gilroy R."/>
        </authorList>
    </citation>
    <scope>NUCLEOTIDE SEQUENCE</scope>
    <source>
        <strain evidence="3">5933</strain>
    </source>
</reference>
<organism evidence="3 4">
    <name type="scientific">Candidatus Ruthenibacterium merdavium</name>
    <dbReference type="NCBI Taxonomy" id="2838752"/>
    <lineage>
        <taxon>Bacteria</taxon>
        <taxon>Bacillati</taxon>
        <taxon>Bacillota</taxon>
        <taxon>Clostridia</taxon>
        <taxon>Eubacteriales</taxon>
        <taxon>Oscillospiraceae</taxon>
        <taxon>Ruthenibacterium</taxon>
    </lineage>
</organism>
<dbReference type="InterPro" id="IPR052933">
    <property type="entry name" value="DNA_Protect_Modify"/>
</dbReference>
<feature type="compositionally biased region" description="Polar residues" evidence="1">
    <location>
        <begin position="601"/>
        <end position="612"/>
    </location>
</feature>
<dbReference type="Gene3D" id="3.40.50.300">
    <property type="entry name" value="P-loop containing nucleotide triphosphate hydrolases"/>
    <property type="match status" value="1"/>
</dbReference>